<evidence type="ECO:0000313" key="6">
    <source>
        <dbReference type="Proteomes" id="UP001300012"/>
    </source>
</evidence>
<comment type="caution">
    <text evidence="5">The sequence shown here is derived from an EMBL/GenBank/DDBJ whole genome shotgun (WGS) entry which is preliminary data.</text>
</comment>
<dbReference type="InterPro" id="IPR036116">
    <property type="entry name" value="FN3_sf"/>
</dbReference>
<feature type="chain" id="PRO_5045839051" evidence="2">
    <location>
        <begin position="28"/>
        <end position="2717"/>
    </location>
</feature>
<dbReference type="PANTHER" id="PTHR36842">
    <property type="entry name" value="PROTEIN TOLB HOMOLOG"/>
    <property type="match status" value="1"/>
</dbReference>
<evidence type="ECO:0000256" key="1">
    <source>
        <dbReference type="SAM" id="MobiDB-lite"/>
    </source>
</evidence>
<feature type="signal peptide" evidence="2">
    <location>
        <begin position="1"/>
        <end position="27"/>
    </location>
</feature>
<sequence length="2717" mass="296235">MMKQLTAFLLVASLLLQLVVPPGQSFAAAPYTEPKDSLIAANGRSITEKVGELVSAVTGSVYGGASMPDKAPEIEASVTKVVYLQSGPLPPVLFSLTPYVTTESAEVAGTAALNGIVRLFASYEGTTSVEIGDTVASEVYGPNIGRFKLNIPFPQEGNYELTASVEVNGEVSAASGPQRFIVDRTPPADPWSIEWSNVTYNSIELKWDHPMINDPNHPGSYIEDPTVDHYIIEKDGQEVKTTTERNYFEGNLGEMEKLLYTIRTVDKAGNKSPGTDQWVATFHKNAVLIAKIPDHAEYAHMFWKPTISKDGSTVAYIGSLNPQFREYELFVYDMKSGETERIAAMQEYMAETEQLFDISPDGRYIAYSEFFEKENGATAYNIVIYDRVTKSKERLPKSFSGSATSISMSDDTQWITFSSTADDIVSEDTNEYGDVFLYNRFSADKKIVRISVSADGVQGNDSSTGSVITDNGRYAMFLSYANNLTPEATKSMVKLFIYDTSTGKLEYAPFINNGQESMVWDVSPSADGRYIVFTSAWQTEDKRLYFMDRQTGNSEIVISFPRNEDIGIRNPRLSSDNRYISMNYYNYNPESRPGPYEAFDSQWGSVRYDLTNKEFKRVGNRAGSTYDTSMSGNGSIVAFTSGHSDVYAVCLEVEELCKTKPQQEDEILRPGWSATPSVHGLPVMGGSFTVRAYSQAGKQLEALVDYKVENGSSIETKQLTLPMNETVGTPEQYTANVQIPAGTVELSAIQIRLKQQPSVSVQLDSLPQKVAGRLKVTVNSEFLDALQGASVLLWSKGKNVGNSSKLTKPSGQSGYLEAVVDLAEGSDYRLTIVDPAGQSLLLQEGVAVVSGREIRKEVTVNPQAEVKVKLLSGQLEVSNQYVEFYNSQDQLLFTGLTEYHGHVSLRGNYYAGDIIKIRPAVRPPYAVPQTASVRLQPGLNEQTIQIEKLTKGSLAGIVTDAKGAPLGGVKVLLQGNNAQFEVETDESGTYAIEADVGSYASSAHTTKGIPLKTLEISYFYVGAGEQLRYSPVLYNIDAGMLTIDAKMKPVDGDWQTINISDWREAVHYGFTIEGSGKNTFHSVGHIEGNRVKVKGWGGSVANVCLSGNEAGLSRSCDEVVLDEQVSGTAELRLVEKGRIRGAIAGATPTSNYRGELYQKLDGGYMSFRRYINLDQNGNFWTSVPQSGDYRITLAGANSNLEPWQTYSFDVTVKEGELKDLGPVAIPRSDDLFQGKKGNGLSTEELKAMPGDTVTLRGSYSLTGINSVDDAVLAIGIPAGTQLLADSVMLNGIQVTPTVNGGTADARVGSIVNGKEGSFSYRLKIDNAAAFDVHAMVRINYKRAGKAAVEQLGASFIRIGDVSLEAPERSVGNSIKVTGRAPAGQKVTVHTDEQLVGYAEATPGGIWYANITLPTKAVDKVWGESSRYRLTAQIESPQGIKQSQPVIVSVDSNYAAITKFTMRQSDGRVLSFDPGQGVARFPYVIVPGMTMYFSIDFNQPQNVSNVKVTVGMIEAKAAWNESTQAFEALFVPPYSLGTGIFVTYDEKPKEYQTGPVPSQSDWETSRSNLPDVWRNATYEVIEDEEVPQWKGAAGTDDGFYHSKPMKVTLDNEGKDTLFVRWKMKPVTKPDRGNTGRIPYYDYSMDWNEAAGMITINATVPVSLLSPQQQIEFAQQFGSKGSQDYVINSLQFIVSNGKAAKALPIGPLNGLRTYVMDGLSLAKYADELIKFQDYVINSECHVPTVNNYIKATDLLFEQASRNLVVKNTMMGLGLIAGTLTLAIPPVGAFVLGSTFKLIGDIGMNSWKENLDQLKADFEKDKKWRDDMAAAGAIDRCKKKDDDDNKKKRKEDDKVAEPTWIWDPSGYVYETLSENRVEGVTATLLQQDNDSKQWQVWDSAWFGQQNPLVTDRQGRYGWDVPEGKWKVLYEKEGYLPAESAELTVLPPHLDVNIPMVSLQAPQVTVIDAVYGDGVQVSFTKYMLDDTLTDASIRVQTADGDIIAGTVVPVEPKTDGMQQTVAKRFRFIPDPNDDKFKQGNSYKVVIAAQSLSYAQVAMKEDYIADAVVVKAANTAPTEAASGLRAAGGSRQIALEWQAVDGTDFKAYKLYWQPQAGGAAGSKVIAANQTFAVLDGLERSKAYELKLVTVGRNDVESAGVRVTAETAQEEAVVADTTAPGAVTEARVTAELTALNLAWADPADNDLRKVLVSWKKEDDTGFSIPEYVDKGVQSIRISGLLPGTVYKIHLTAADTYWNESDVVELTARTMDTIAPGNVTAPSGVGLAKSIALSWNDPSDVDLKYILVSWRKQGTTESFSSPVTIAKGVNSYIITGLGAATEYEVKLVAVDESGNQASGVTVTARTLSENSSSSGRGGGGGSVVPVETTNPVTTENTIMVDVTADPQQWKGFDGRIGLDIPAGAFANGHKLTVQQVGENEIAKPETNNQYSSVFRLMLDSGSLAGPLKLTLKYDANKHRDFDERKLGLYRQDEADPTKWSYAGGIFDSRSSSISATIGRLGTYAVMDYNKPFTDLVGHWSKRDTDVLISRHIVDGMTADEFQPDRPVTRAQFTKLLVEMTMSQEKVNPSVGSSIEQESFADVPIGAWHYPYITAAKKQGLVQGGEDGMFRPEDPLTREELAVLVVRALGLEAQVKELEASGSLPGFSDGRAIASWAAAYVETARSHKLIDGVAEGVFGPQATASRAQGSVLILRAMSKLGLIGQ</sequence>
<dbReference type="RefSeq" id="WP_258213384.1">
    <property type="nucleotide sequence ID" value="NZ_JANQBD010000007.1"/>
</dbReference>
<dbReference type="PROSITE" id="PS50853">
    <property type="entry name" value="FN3"/>
    <property type="match status" value="2"/>
</dbReference>
<dbReference type="SMART" id="SM00060">
    <property type="entry name" value="FN3"/>
    <property type="match status" value="4"/>
</dbReference>
<dbReference type="Gene3D" id="2.60.40.1120">
    <property type="entry name" value="Carboxypeptidase-like, regulatory domain"/>
    <property type="match status" value="2"/>
</dbReference>
<dbReference type="SUPFAM" id="SSF49464">
    <property type="entry name" value="Carboxypeptidase regulatory domain-like"/>
    <property type="match status" value="1"/>
</dbReference>
<gene>
    <name evidence="5" type="ORF">NV381_11270</name>
</gene>
<dbReference type="Gene3D" id="2.120.10.60">
    <property type="entry name" value="Tricorn protease N-terminal domain"/>
    <property type="match status" value="1"/>
</dbReference>
<evidence type="ECO:0000256" key="2">
    <source>
        <dbReference type="SAM" id="SignalP"/>
    </source>
</evidence>
<keyword evidence="6" id="KW-1185">Reference proteome</keyword>
<feature type="domain" description="SLH" evidence="4">
    <location>
        <begin position="2520"/>
        <end position="2583"/>
    </location>
</feature>
<evidence type="ECO:0000259" key="3">
    <source>
        <dbReference type="PROSITE" id="PS50853"/>
    </source>
</evidence>
<dbReference type="CDD" id="cd00063">
    <property type="entry name" value="FN3"/>
    <property type="match status" value="2"/>
</dbReference>
<dbReference type="SUPFAM" id="SSF82171">
    <property type="entry name" value="DPP6 N-terminal domain-like"/>
    <property type="match status" value="1"/>
</dbReference>
<dbReference type="Proteomes" id="UP001300012">
    <property type="component" value="Unassembled WGS sequence"/>
</dbReference>
<dbReference type="InterPro" id="IPR001119">
    <property type="entry name" value="SLH_dom"/>
</dbReference>
<feature type="domain" description="Fibronectin type-III" evidence="3">
    <location>
        <begin position="2173"/>
        <end position="2266"/>
    </location>
</feature>
<dbReference type="Pfam" id="PF00395">
    <property type="entry name" value="SLH"/>
    <property type="match status" value="3"/>
</dbReference>
<protein>
    <submittedName>
        <fullName evidence="5">S-layer homology domain-containing protein</fullName>
    </submittedName>
</protein>
<dbReference type="Gene3D" id="2.60.40.10">
    <property type="entry name" value="Immunoglobulins"/>
    <property type="match status" value="4"/>
</dbReference>
<reference evidence="5 6" key="1">
    <citation type="submission" date="2022-08" db="EMBL/GenBank/DDBJ databases">
        <title>Paenibacillus endoradicis sp. nov., Paenibacillus radicibacter sp. nov and Paenibacillus pararadicis sp. nov., three cold-adapted plant growth-promoting bacteria isolated from root of Larix gmelinii in Great Khingan.</title>
        <authorList>
            <person name="Xue H."/>
        </authorList>
    </citation>
    <scope>NUCLEOTIDE SEQUENCE [LARGE SCALE GENOMIC DNA]</scope>
    <source>
        <strain evidence="5 6">N5-1-1-5</strain>
    </source>
</reference>
<proteinExistence type="predicted"/>
<feature type="domain" description="SLH" evidence="4">
    <location>
        <begin position="2656"/>
        <end position="2717"/>
    </location>
</feature>
<feature type="region of interest" description="Disordered" evidence="1">
    <location>
        <begin position="1833"/>
        <end position="1852"/>
    </location>
</feature>
<dbReference type="SUPFAM" id="SSF49265">
    <property type="entry name" value="Fibronectin type III"/>
    <property type="match status" value="3"/>
</dbReference>
<evidence type="ECO:0000259" key="4">
    <source>
        <dbReference type="PROSITE" id="PS51272"/>
    </source>
</evidence>
<evidence type="ECO:0000313" key="5">
    <source>
        <dbReference type="EMBL" id="MCR8631786.1"/>
    </source>
</evidence>
<feature type="region of interest" description="Disordered" evidence="1">
    <location>
        <begin position="2358"/>
        <end position="2378"/>
    </location>
</feature>
<feature type="domain" description="Fibronectin type-III" evidence="3">
    <location>
        <begin position="2268"/>
        <end position="2362"/>
    </location>
</feature>
<dbReference type="InterPro" id="IPR008969">
    <property type="entry name" value="CarboxyPept-like_regulatory"/>
</dbReference>
<keyword evidence="2" id="KW-0732">Signal</keyword>
<accession>A0ABT1YF05</accession>
<dbReference type="Pfam" id="PF00041">
    <property type="entry name" value="fn3"/>
    <property type="match status" value="1"/>
</dbReference>
<dbReference type="InterPro" id="IPR003961">
    <property type="entry name" value="FN3_dom"/>
</dbReference>
<dbReference type="PROSITE" id="PS51272">
    <property type="entry name" value="SLH"/>
    <property type="match status" value="3"/>
</dbReference>
<dbReference type="EMBL" id="JANQBD010000007">
    <property type="protein sequence ID" value="MCR8631786.1"/>
    <property type="molecule type" value="Genomic_DNA"/>
</dbReference>
<name>A0ABT1YF05_9BACL</name>
<feature type="domain" description="SLH" evidence="4">
    <location>
        <begin position="2588"/>
        <end position="2651"/>
    </location>
</feature>
<organism evidence="5 6">
    <name type="scientific">Paenibacillus radicis</name>
    <name type="common">ex Xue et al. 2023</name>
    <dbReference type="NCBI Taxonomy" id="2972489"/>
    <lineage>
        <taxon>Bacteria</taxon>
        <taxon>Bacillati</taxon>
        <taxon>Bacillota</taxon>
        <taxon>Bacilli</taxon>
        <taxon>Bacillales</taxon>
        <taxon>Paenibacillaceae</taxon>
        <taxon>Paenibacillus</taxon>
    </lineage>
</organism>
<dbReference type="InterPro" id="IPR013783">
    <property type="entry name" value="Ig-like_fold"/>
</dbReference>